<feature type="compositionally biased region" description="Basic and acidic residues" evidence="1">
    <location>
        <begin position="145"/>
        <end position="156"/>
    </location>
</feature>
<protein>
    <submittedName>
        <fullName evidence="3">Uncharacterized protein</fullName>
    </submittedName>
</protein>
<dbReference type="Proteomes" id="UP000000492">
    <property type="component" value="Chromosome"/>
</dbReference>
<accession>F8E1V6</accession>
<dbReference type="eggNOG" id="ENOG5031K6T">
    <property type="taxonomic scope" value="Bacteria"/>
</dbReference>
<dbReference type="RefSeq" id="WP_013889156.1">
    <property type="nucleotide sequence ID" value="NC_015673.1"/>
</dbReference>
<evidence type="ECO:0000313" key="4">
    <source>
        <dbReference type="Proteomes" id="UP000000492"/>
    </source>
</evidence>
<keyword evidence="2" id="KW-0812">Transmembrane</keyword>
<dbReference type="EMBL" id="CP002857">
    <property type="protein sequence ID" value="AEI10169.1"/>
    <property type="molecule type" value="Genomic_DNA"/>
</dbReference>
<feature type="transmembrane region" description="Helical" evidence="2">
    <location>
        <begin position="104"/>
        <end position="135"/>
    </location>
</feature>
<evidence type="ECO:0000256" key="2">
    <source>
        <dbReference type="SAM" id="Phobius"/>
    </source>
</evidence>
<organism evidence="3 4">
    <name type="scientific">Corynebacterium resistens (strain DSM 45100 / JCM 12819 / GTC 2026 / SICGH 158)</name>
    <dbReference type="NCBI Taxonomy" id="662755"/>
    <lineage>
        <taxon>Bacteria</taxon>
        <taxon>Bacillati</taxon>
        <taxon>Actinomycetota</taxon>
        <taxon>Actinomycetes</taxon>
        <taxon>Mycobacteriales</taxon>
        <taxon>Corynebacteriaceae</taxon>
        <taxon>Corynebacterium</taxon>
    </lineage>
</organism>
<evidence type="ECO:0000256" key="1">
    <source>
        <dbReference type="SAM" id="MobiDB-lite"/>
    </source>
</evidence>
<feature type="compositionally biased region" description="Basic and acidic residues" evidence="1">
    <location>
        <begin position="208"/>
        <end position="227"/>
    </location>
</feature>
<keyword evidence="2" id="KW-0472">Membrane</keyword>
<feature type="region of interest" description="Disordered" evidence="1">
    <location>
        <begin position="143"/>
        <end position="318"/>
    </location>
</feature>
<dbReference type="KEGG" id="crd:CRES_1817"/>
<name>F8E1V6_CORRG</name>
<reference evidence="3 4" key="1">
    <citation type="journal article" date="2012" name="BMC Genomics">
        <title>Complete genome sequence, lifestyle, and multi-drug resistance of the human pathogen Corynebacterium resistens DSM 45100 isolated from blood samples of a leukemia patient.</title>
        <authorList>
            <person name="Schroder J."/>
            <person name="Maus I."/>
            <person name="Meyer K."/>
            <person name="Wordemann S."/>
            <person name="Blom J."/>
            <person name="Jaenicke S."/>
            <person name="Schneider J."/>
            <person name="Trost E."/>
            <person name="Tauch A."/>
        </authorList>
    </citation>
    <scope>NUCLEOTIDE SEQUENCE [LARGE SCALE GENOMIC DNA]</scope>
    <source>
        <strain evidence="4">DSM 45100 / JCM 12819 / CCUG 50093 / GTC 2026 / SICGH 158</strain>
    </source>
</reference>
<proteinExistence type="predicted"/>
<dbReference type="AlphaFoldDB" id="F8E1V6"/>
<gene>
    <name evidence="3" type="ordered locus">CRES_1817</name>
</gene>
<dbReference type="HOGENOM" id="CLU_873499_0_0_11"/>
<evidence type="ECO:0000313" key="3">
    <source>
        <dbReference type="EMBL" id="AEI10169.1"/>
    </source>
</evidence>
<feature type="compositionally biased region" description="Basic and acidic residues" evidence="1">
    <location>
        <begin position="254"/>
        <end position="265"/>
    </location>
</feature>
<keyword evidence="4" id="KW-1185">Reference proteome</keyword>
<keyword evidence="2" id="KW-1133">Transmembrane helix</keyword>
<dbReference type="OrthoDB" id="4428214at2"/>
<sequence length="318" mass="32862">MTHNDDLHRMGDDFAEILAMDRIVDALGRGENVVDQGTDDPLFELLVRARNEAGASIPPAPLVDDLLGDAPADTADEDNDSVPSTAVGAVSTNSKRRWVRGASAVAAGGASMTTLLIAGGVAAAIAVGGLGYAAYQHSQPATGHKITEAGPERDTASEDSPTQGSESLSGDGSRTNTTVASGKDQKPTSSAVVPTKKDMPKEASSSADGRESEATTTDPRSDAEKFSDSINQALEDPRVTNLPGYTPPPAVAQKMRERDGKDHPAYGEFTEPKIPGLNAPMTGGASTTTETTGTTSTKPTDPEPAPGRVPMQAPRGSR</sequence>
<feature type="region of interest" description="Disordered" evidence="1">
    <location>
        <begin position="68"/>
        <end position="91"/>
    </location>
</feature>
<dbReference type="STRING" id="662755.CRES_1817"/>
<feature type="compositionally biased region" description="Low complexity" evidence="1">
    <location>
        <begin position="282"/>
        <end position="297"/>
    </location>
</feature>
<feature type="compositionally biased region" description="Polar residues" evidence="1">
    <location>
        <begin position="158"/>
        <end position="180"/>
    </location>
</feature>